<evidence type="ECO:0000313" key="2">
    <source>
        <dbReference type="EMBL" id="WEL19103.1"/>
    </source>
</evidence>
<name>A0ABY8CGP7_9ARCH</name>
<feature type="transmembrane region" description="Helical" evidence="1">
    <location>
        <begin position="113"/>
        <end position="138"/>
    </location>
</feature>
<accession>A0ABY8CGP7</accession>
<keyword evidence="3" id="KW-1185">Reference proteome</keyword>
<dbReference type="RefSeq" id="WP_347721975.1">
    <property type="nucleotide sequence ID" value="NZ_CP104395.1"/>
</dbReference>
<protein>
    <submittedName>
        <fullName evidence="2">Membrane protein</fullName>
    </submittedName>
</protein>
<dbReference type="Proteomes" id="UP001218034">
    <property type="component" value="Chromosome"/>
</dbReference>
<keyword evidence="1" id="KW-0472">Membrane</keyword>
<gene>
    <name evidence="2" type="ORF">SVXNc_0071</name>
</gene>
<dbReference type="GeneID" id="90589506"/>
<proteinExistence type="predicted"/>
<feature type="transmembrane region" description="Helical" evidence="1">
    <location>
        <begin position="20"/>
        <end position="39"/>
    </location>
</feature>
<reference evidence="2 3" key="1">
    <citation type="submission" date="2022-09" db="EMBL/GenBank/DDBJ databases">
        <title>Xylan utilization by haloarchaea-nanohaloarchaea associations.</title>
        <authorList>
            <person name="Yakimov M."/>
        </authorList>
    </citation>
    <scope>NUCLEOTIDE SEQUENCE [LARGE SCALE GENOMIC DNA]</scope>
    <source>
        <strain evidence="2 3">SVXNc</strain>
    </source>
</reference>
<organism evidence="2 3">
    <name type="scientific">Candidatus Nanohalococcus occultus</name>
    <dbReference type="NCBI Taxonomy" id="2978047"/>
    <lineage>
        <taxon>Archaea</taxon>
        <taxon>Candidatus Nanohalarchaeota</taxon>
        <taxon>Candidatus Nanohalarchaeota incertae sedis</taxon>
        <taxon>Candidatus Nanohalococcus</taxon>
    </lineage>
</organism>
<evidence type="ECO:0000313" key="3">
    <source>
        <dbReference type="Proteomes" id="UP001218034"/>
    </source>
</evidence>
<sequence>MKYRKALRDGIKAAFKGKTALKTLAVSSVFYILVTLASFPQYSLQLLGRNILYLDEAVVSLTFNTFSSAGALGLGLTVAYSVLTGVALVNIVEKLRISGLASSKDLATIIPGLTAAGCASCGVGILAFIGLGGTLALMPFNGNLIRVLAVGLLLGVITKNGDPTTCLIDE</sequence>
<dbReference type="EMBL" id="CP104395">
    <property type="protein sequence ID" value="WEL19103.1"/>
    <property type="molecule type" value="Genomic_DNA"/>
</dbReference>
<keyword evidence="1" id="KW-1133">Transmembrane helix</keyword>
<keyword evidence="1" id="KW-0812">Transmembrane</keyword>
<feature type="transmembrane region" description="Helical" evidence="1">
    <location>
        <begin position="69"/>
        <end position="92"/>
    </location>
</feature>
<evidence type="ECO:0000256" key="1">
    <source>
        <dbReference type="SAM" id="Phobius"/>
    </source>
</evidence>